<feature type="compositionally biased region" description="Polar residues" evidence="2">
    <location>
        <begin position="16"/>
        <end position="25"/>
    </location>
</feature>
<dbReference type="OrthoDB" id="7836543at2759"/>
<evidence type="ECO:0000313" key="4">
    <source>
        <dbReference type="RefSeq" id="XP_030383523.1"/>
    </source>
</evidence>
<organism evidence="3 4">
    <name type="scientific">Drosophila lebanonensis</name>
    <name type="common">Fruit fly</name>
    <name type="synonym">Scaptodrosophila lebanonensis</name>
    <dbReference type="NCBI Taxonomy" id="7225"/>
    <lineage>
        <taxon>Eukaryota</taxon>
        <taxon>Metazoa</taxon>
        <taxon>Ecdysozoa</taxon>
        <taxon>Arthropoda</taxon>
        <taxon>Hexapoda</taxon>
        <taxon>Insecta</taxon>
        <taxon>Pterygota</taxon>
        <taxon>Neoptera</taxon>
        <taxon>Endopterygota</taxon>
        <taxon>Diptera</taxon>
        <taxon>Brachycera</taxon>
        <taxon>Muscomorpha</taxon>
        <taxon>Ephydroidea</taxon>
        <taxon>Drosophilidae</taxon>
        <taxon>Scaptodrosophila</taxon>
    </lineage>
</organism>
<feature type="coiled-coil region" evidence="1">
    <location>
        <begin position="127"/>
        <end position="154"/>
    </location>
</feature>
<name>A0A6J2U7J8_DROLE</name>
<protein>
    <submittedName>
        <fullName evidence="4">Uncharacterized protein LOC115631037</fullName>
    </submittedName>
</protein>
<reference evidence="4" key="1">
    <citation type="submission" date="2025-08" db="UniProtKB">
        <authorList>
            <consortium name="RefSeq"/>
        </authorList>
    </citation>
    <scope>IDENTIFICATION</scope>
    <source>
        <strain evidence="4">11010-0011.00</strain>
        <tissue evidence="4">Whole body</tissue>
    </source>
</reference>
<dbReference type="Proteomes" id="UP000504634">
    <property type="component" value="Unplaced"/>
</dbReference>
<dbReference type="GeneID" id="115631037"/>
<dbReference type="AlphaFoldDB" id="A0A6J2U7J8"/>
<evidence type="ECO:0000256" key="1">
    <source>
        <dbReference type="SAM" id="Coils"/>
    </source>
</evidence>
<keyword evidence="3" id="KW-1185">Reference proteome</keyword>
<accession>A0A6J2U7J8</accession>
<keyword evidence="1" id="KW-0175">Coiled coil</keyword>
<feature type="compositionally biased region" description="Polar residues" evidence="2">
    <location>
        <begin position="50"/>
        <end position="60"/>
    </location>
</feature>
<proteinExistence type="predicted"/>
<feature type="region of interest" description="Disordered" evidence="2">
    <location>
        <begin position="1"/>
        <end position="77"/>
    </location>
</feature>
<evidence type="ECO:0000256" key="2">
    <source>
        <dbReference type="SAM" id="MobiDB-lite"/>
    </source>
</evidence>
<evidence type="ECO:0000313" key="3">
    <source>
        <dbReference type="Proteomes" id="UP000504634"/>
    </source>
</evidence>
<gene>
    <name evidence="4" type="primary">LOC115631037</name>
</gene>
<sequence>MDATLKTNDEEAAGMVTSTPNNKDAQNLVKDFTNNITNNKSSDDHKETNLESSITEQQAASKAEVAETSKSSKKNPLSLRTMANVVLRLQKGLQRAEPKPSQINDVHYWRTVAGAREAESGRYLRIIELQRQRIETLENDLKALVGLARETQQLLAGINVEKGAKPEQK</sequence>
<dbReference type="RefSeq" id="XP_030383523.1">
    <property type="nucleotide sequence ID" value="XM_030527663.1"/>
</dbReference>